<feature type="domain" description="ABC transporter" evidence="5">
    <location>
        <begin position="9"/>
        <end position="244"/>
    </location>
</feature>
<reference evidence="6 7" key="1">
    <citation type="submission" date="2017-10" db="EMBL/GenBank/DDBJ databases">
        <title>Sequencing the genomes of 1000 actinobacteria strains.</title>
        <authorList>
            <person name="Klenk H.-P."/>
        </authorList>
    </citation>
    <scope>NUCLEOTIDE SEQUENCE [LARGE SCALE GENOMIC DNA]</scope>
    <source>
        <strain evidence="6 7">DSM 21838</strain>
    </source>
</reference>
<dbReference type="PROSITE" id="PS00211">
    <property type="entry name" value="ABC_TRANSPORTER_1"/>
    <property type="match status" value="1"/>
</dbReference>
<dbReference type="InterPro" id="IPR003593">
    <property type="entry name" value="AAA+_ATPase"/>
</dbReference>
<dbReference type="OrthoDB" id="39350at2"/>
<dbReference type="Proteomes" id="UP000222106">
    <property type="component" value="Unassembled WGS sequence"/>
</dbReference>
<evidence type="ECO:0000256" key="1">
    <source>
        <dbReference type="ARBA" id="ARBA00022448"/>
    </source>
</evidence>
<proteinExistence type="predicted"/>
<dbReference type="SMART" id="SM00382">
    <property type="entry name" value="AAA"/>
    <property type="match status" value="2"/>
</dbReference>
<evidence type="ECO:0000313" key="7">
    <source>
        <dbReference type="Proteomes" id="UP000222106"/>
    </source>
</evidence>
<dbReference type="AlphaFoldDB" id="A0A2A9F2U8"/>
<keyword evidence="2" id="KW-0677">Repeat</keyword>
<gene>
    <name evidence="6" type="ORF">ATJ97_0155</name>
</gene>
<feature type="domain" description="ABC transporter" evidence="5">
    <location>
        <begin position="255"/>
        <end position="497"/>
    </location>
</feature>
<dbReference type="Gene3D" id="3.40.50.300">
    <property type="entry name" value="P-loop containing nucleotide triphosphate hydrolases"/>
    <property type="match status" value="2"/>
</dbReference>
<keyword evidence="1" id="KW-0813">Transport</keyword>
<evidence type="ECO:0000313" key="6">
    <source>
        <dbReference type="EMBL" id="PFG44882.1"/>
    </source>
</evidence>
<accession>A0A2A9F2U8</accession>
<dbReference type="PANTHER" id="PTHR43790:SF9">
    <property type="entry name" value="GALACTOFURANOSE TRANSPORTER ATP-BINDING PROTEIN YTFR"/>
    <property type="match status" value="1"/>
</dbReference>
<dbReference type="EMBL" id="PDJI01000003">
    <property type="protein sequence ID" value="PFG44882.1"/>
    <property type="molecule type" value="Genomic_DNA"/>
</dbReference>
<dbReference type="SUPFAM" id="SSF52540">
    <property type="entry name" value="P-loop containing nucleoside triphosphate hydrolases"/>
    <property type="match status" value="2"/>
</dbReference>
<dbReference type="PANTHER" id="PTHR43790">
    <property type="entry name" value="CARBOHYDRATE TRANSPORT ATP-BINDING PROTEIN MG119-RELATED"/>
    <property type="match status" value="1"/>
</dbReference>
<evidence type="ECO:0000259" key="5">
    <source>
        <dbReference type="PROSITE" id="PS50893"/>
    </source>
</evidence>
<dbReference type="GO" id="GO:0016887">
    <property type="term" value="F:ATP hydrolysis activity"/>
    <property type="evidence" value="ECO:0007669"/>
    <property type="project" value="InterPro"/>
</dbReference>
<evidence type="ECO:0000256" key="3">
    <source>
        <dbReference type="ARBA" id="ARBA00022741"/>
    </source>
</evidence>
<comment type="caution">
    <text evidence="6">The sequence shown here is derived from an EMBL/GenBank/DDBJ whole genome shotgun (WGS) entry which is preliminary data.</text>
</comment>
<keyword evidence="7" id="KW-1185">Reference proteome</keyword>
<dbReference type="InterPro" id="IPR003439">
    <property type="entry name" value="ABC_transporter-like_ATP-bd"/>
</dbReference>
<dbReference type="Pfam" id="PF00005">
    <property type="entry name" value="ABC_tran"/>
    <property type="match status" value="2"/>
</dbReference>
<organism evidence="6 7">
    <name type="scientific">Georgenia soli</name>
    <dbReference type="NCBI Taxonomy" id="638953"/>
    <lineage>
        <taxon>Bacteria</taxon>
        <taxon>Bacillati</taxon>
        <taxon>Actinomycetota</taxon>
        <taxon>Actinomycetes</taxon>
        <taxon>Micrococcales</taxon>
        <taxon>Bogoriellaceae</taxon>
        <taxon>Georgenia</taxon>
    </lineage>
</organism>
<evidence type="ECO:0000256" key="4">
    <source>
        <dbReference type="ARBA" id="ARBA00022840"/>
    </source>
</evidence>
<keyword evidence="3" id="KW-0547">Nucleotide-binding</keyword>
<dbReference type="CDD" id="cd03216">
    <property type="entry name" value="ABC_Carb_Monos_I"/>
    <property type="match status" value="1"/>
</dbReference>
<dbReference type="InterPro" id="IPR027417">
    <property type="entry name" value="P-loop_NTPase"/>
</dbReference>
<dbReference type="CDD" id="cd03215">
    <property type="entry name" value="ABC_Carb_Monos_II"/>
    <property type="match status" value="1"/>
</dbReference>
<dbReference type="InterPro" id="IPR017871">
    <property type="entry name" value="ABC_transporter-like_CS"/>
</dbReference>
<dbReference type="GO" id="GO:0005524">
    <property type="term" value="F:ATP binding"/>
    <property type="evidence" value="ECO:0007669"/>
    <property type="project" value="UniProtKB-KW"/>
</dbReference>
<keyword evidence="4 6" id="KW-0067">ATP-binding</keyword>
<dbReference type="PROSITE" id="PS50893">
    <property type="entry name" value="ABC_TRANSPORTER_2"/>
    <property type="match status" value="2"/>
</dbReference>
<evidence type="ECO:0000256" key="2">
    <source>
        <dbReference type="ARBA" id="ARBA00022737"/>
    </source>
</evidence>
<name>A0A2A9F2U8_9MICO</name>
<dbReference type="InterPro" id="IPR050107">
    <property type="entry name" value="ABC_carbohydrate_import_ATPase"/>
</dbReference>
<sequence length="513" mass="55001">MDTASGSGLVCSQISKAYSGVTVLKSVDFHLPPSSVVGLIGENGAGKSTLSSIITGVVQPTAGAMTLDGEPYNPLQPADALHRGVALIHQEIRLLPELSVAENIFLGRLPLKGGRLDRRAIHAEAQELLHRLGVDLDPDRPVRGLPIATQHGIEIAKAISRKPRYVVFDEPSASLGESETAKVIEQIRALREYGSGVVYISHRLDEVREVADSIVCLRDGARVASWDTGNVAKSDLVNAMVGREFTHEHQAPIPSRDEVVLQVRDLRRDGAFEGLTFDVRAGEVLGFAGLVGAGRTEVVRAVAGMDRADAGEVRVRGDLIPSGKPEAAIKAGVVLVPEDRKNQGLNLPRSAAENMVLPWEKQLTRRGIVTKSTVAEVAEVKRKEFDIRGRMELPVKSMSGGNQQKVLLAKWLLREPTVFIIDEPTRGVDVGAKSAIYEIIHDLAARGAAVIVVSSELEEVLGLSHRVLVMSGGRQQGILPREEATPQAVIALAFGSDPADDHRGDTAALSAHA</sequence>
<protein>
    <submittedName>
        <fullName evidence="6">Monosaccharide ABC transporter ATP-binding protein (CUT2 family)</fullName>
    </submittedName>
</protein>